<gene>
    <name evidence="3" type="ORF">CR513_29218</name>
</gene>
<feature type="domain" description="DUF7745" evidence="2">
    <location>
        <begin position="19"/>
        <end position="91"/>
    </location>
</feature>
<evidence type="ECO:0000256" key="1">
    <source>
        <dbReference type="SAM" id="Coils"/>
    </source>
</evidence>
<dbReference type="Proteomes" id="UP000257109">
    <property type="component" value="Unassembled WGS sequence"/>
</dbReference>
<reference evidence="3" key="1">
    <citation type="submission" date="2018-05" db="EMBL/GenBank/DDBJ databases">
        <title>Draft genome of Mucuna pruriens seed.</title>
        <authorList>
            <person name="Nnadi N.E."/>
            <person name="Vos R."/>
            <person name="Hasami M.H."/>
            <person name="Devisetty U.K."/>
            <person name="Aguiy J.C."/>
        </authorList>
    </citation>
    <scope>NUCLEOTIDE SEQUENCE [LARGE SCALE GENOMIC DNA]</scope>
    <source>
        <strain evidence="3">JCA_2017</strain>
    </source>
</reference>
<evidence type="ECO:0000313" key="4">
    <source>
        <dbReference type="Proteomes" id="UP000257109"/>
    </source>
</evidence>
<dbReference type="EMBL" id="QJKJ01005767">
    <property type="protein sequence ID" value="RDX89093.1"/>
    <property type="molecule type" value="Genomic_DNA"/>
</dbReference>
<evidence type="ECO:0000259" key="2">
    <source>
        <dbReference type="Pfam" id="PF24924"/>
    </source>
</evidence>
<dbReference type="Pfam" id="PF24924">
    <property type="entry name" value="DUF7745"/>
    <property type="match status" value="1"/>
</dbReference>
<sequence length="235" mass="27578">MSNARWTEQLDEALERIIRFPDIPLLGTQGAINYNPKLTFWKVGYPMIRAHPEEIITLFRIHDSEAHSGEHHRRIRHTWKNLRDRVRQIRLPGGKTRRQDSETQAYETLEVLKTEELQEALEQMKSEQGSSKRKLEATIIAQAFAEEEAKRVSLLEEEGARARLYKEHLEGQRRQGLVELVKARGRAIEAEQQAQTTIQELEKTLESWKQRCEEMADTVEEHVRVTEKEVAFWKD</sequence>
<feature type="non-terminal residue" evidence="3">
    <location>
        <position position="1"/>
    </location>
</feature>
<accession>A0A371GFL3</accession>
<evidence type="ECO:0000313" key="3">
    <source>
        <dbReference type="EMBL" id="RDX89093.1"/>
    </source>
</evidence>
<dbReference type="InterPro" id="IPR056647">
    <property type="entry name" value="DUF7745"/>
</dbReference>
<comment type="caution">
    <text evidence="3">The sequence shown here is derived from an EMBL/GenBank/DDBJ whole genome shotgun (WGS) entry which is preliminary data.</text>
</comment>
<keyword evidence="1" id="KW-0175">Coiled coil</keyword>
<keyword evidence="4" id="KW-1185">Reference proteome</keyword>
<organism evidence="3 4">
    <name type="scientific">Mucuna pruriens</name>
    <name type="common">Velvet bean</name>
    <name type="synonym">Dolichos pruriens</name>
    <dbReference type="NCBI Taxonomy" id="157652"/>
    <lineage>
        <taxon>Eukaryota</taxon>
        <taxon>Viridiplantae</taxon>
        <taxon>Streptophyta</taxon>
        <taxon>Embryophyta</taxon>
        <taxon>Tracheophyta</taxon>
        <taxon>Spermatophyta</taxon>
        <taxon>Magnoliopsida</taxon>
        <taxon>eudicotyledons</taxon>
        <taxon>Gunneridae</taxon>
        <taxon>Pentapetalae</taxon>
        <taxon>rosids</taxon>
        <taxon>fabids</taxon>
        <taxon>Fabales</taxon>
        <taxon>Fabaceae</taxon>
        <taxon>Papilionoideae</taxon>
        <taxon>50 kb inversion clade</taxon>
        <taxon>NPAAA clade</taxon>
        <taxon>indigoferoid/millettioid clade</taxon>
        <taxon>Phaseoleae</taxon>
        <taxon>Mucuna</taxon>
    </lineage>
</organism>
<name>A0A371GFL3_MUCPR</name>
<dbReference type="OrthoDB" id="999756at2759"/>
<dbReference type="AlphaFoldDB" id="A0A371GFL3"/>
<feature type="coiled-coil region" evidence="1">
    <location>
        <begin position="191"/>
        <end position="218"/>
    </location>
</feature>
<proteinExistence type="predicted"/>
<protein>
    <recommendedName>
        <fullName evidence="2">DUF7745 domain-containing protein</fullName>
    </recommendedName>
</protein>